<keyword evidence="7" id="KW-1185">Reference proteome</keyword>
<evidence type="ECO:0000313" key="9">
    <source>
        <dbReference type="RefSeq" id="XP_014664282.1"/>
    </source>
</evidence>
<proteinExistence type="inferred from homology"/>
<dbReference type="RefSeq" id="XP_014664282.1">
    <property type="nucleotide sequence ID" value="XM_014808796.1"/>
</dbReference>
<comment type="subcellular location">
    <subcellularLocation>
        <location evidence="1">Membrane</location>
        <topology evidence="1">Multi-pass membrane protein</topology>
    </subcellularLocation>
</comment>
<evidence type="ECO:0000256" key="5">
    <source>
        <dbReference type="ARBA" id="ARBA00023136"/>
    </source>
</evidence>
<evidence type="ECO:0000256" key="3">
    <source>
        <dbReference type="ARBA" id="ARBA00022692"/>
    </source>
</evidence>
<evidence type="ECO:0000256" key="2">
    <source>
        <dbReference type="ARBA" id="ARBA00006371"/>
    </source>
</evidence>
<evidence type="ECO:0000313" key="8">
    <source>
        <dbReference type="RefSeq" id="XP_014664281.1"/>
    </source>
</evidence>
<accession>A0ABM1DWG1</accession>
<feature type="transmembrane region" description="Helical" evidence="6">
    <location>
        <begin position="120"/>
        <end position="141"/>
    </location>
</feature>
<keyword evidence="3 6" id="KW-0812">Transmembrane</keyword>
<evidence type="ECO:0000256" key="6">
    <source>
        <dbReference type="SAM" id="Phobius"/>
    </source>
</evidence>
<dbReference type="RefSeq" id="XP_014664283.1">
    <property type="nucleotide sequence ID" value="XM_014808797.1"/>
</dbReference>
<keyword evidence="5 6" id="KW-0472">Membrane</keyword>
<dbReference type="Proteomes" id="UP000695022">
    <property type="component" value="Unplaced"/>
</dbReference>
<dbReference type="GeneID" id="106806746"/>
<dbReference type="PANTHER" id="PTHR31746">
    <property type="entry name" value="TRANSMEMBRANE PROTEIN 229 FAMILY MEMBER"/>
    <property type="match status" value="1"/>
</dbReference>
<feature type="transmembrane region" description="Helical" evidence="6">
    <location>
        <begin position="18"/>
        <end position="39"/>
    </location>
</feature>
<dbReference type="InterPro" id="IPR010540">
    <property type="entry name" value="CmpB_TMEM229"/>
</dbReference>
<comment type="similarity">
    <text evidence="2">Belongs to the TMEM229 family.</text>
</comment>
<evidence type="ECO:0000256" key="4">
    <source>
        <dbReference type="ARBA" id="ARBA00022989"/>
    </source>
</evidence>
<name>A0ABM1DWG1_PRICU</name>
<evidence type="ECO:0000313" key="10">
    <source>
        <dbReference type="RefSeq" id="XP_014664283.1"/>
    </source>
</evidence>
<evidence type="ECO:0000313" key="7">
    <source>
        <dbReference type="Proteomes" id="UP000695022"/>
    </source>
</evidence>
<evidence type="ECO:0000256" key="1">
    <source>
        <dbReference type="ARBA" id="ARBA00004141"/>
    </source>
</evidence>
<protein>
    <submittedName>
        <fullName evidence="8 9">Transmembrane protein 229B-like</fullName>
    </submittedName>
</protein>
<dbReference type="PANTHER" id="PTHR31746:SF3">
    <property type="entry name" value="TRANSMEMBRANE PROTEIN 229B"/>
    <property type="match status" value="1"/>
</dbReference>
<keyword evidence="4 6" id="KW-1133">Transmembrane helix</keyword>
<reference evidence="8 9" key="1">
    <citation type="submission" date="2025-05" db="UniProtKB">
        <authorList>
            <consortium name="RefSeq"/>
        </authorList>
    </citation>
    <scope>IDENTIFICATION</scope>
</reference>
<sequence length="169" mass="19690">MGGLDDSLHQPLSVVGRLYIYALHGYLAEVLFTATWEFVVNFNWKFPGCTSVWALFIYGVNTLVIEQMYLRLQGKRNILVRGLIYTLWTYAWEFGIGYLLKYFDACPWDYTPFDGDFMGLITLEYAPLWFVGSLLSEKFVIRYTTQLRWPQSAYKETWSINGLVKSKTA</sequence>
<dbReference type="RefSeq" id="XP_014664281.1">
    <property type="nucleotide sequence ID" value="XM_014808795.1"/>
</dbReference>
<gene>
    <name evidence="8 9 10" type="primary">LOC106806746</name>
</gene>
<feature type="transmembrane region" description="Helical" evidence="6">
    <location>
        <begin position="82"/>
        <end position="100"/>
    </location>
</feature>
<dbReference type="Pfam" id="PF06541">
    <property type="entry name" value="ABC_trans_CmpB"/>
    <property type="match status" value="1"/>
</dbReference>
<organism evidence="7 9">
    <name type="scientific">Priapulus caudatus</name>
    <name type="common">Priapulid worm</name>
    <dbReference type="NCBI Taxonomy" id="37621"/>
    <lineage>
        <taxon>Eukaryota</taxon>
        <taxon>Metazoa</taxon>
        <taxon>Ecdysozoa</taxon>
        <taxon>Scalidophora</taxon>
        <taxon>Priapulida</taxon>
        <taxon>Priapulimorpha</taxon>
        <taxon>Priapulimorphida</taxon>
        <taxon>Priapulidae</taxon>
        <taxon>Priapulus</taxon>
    </lineage>
</organism>